<evidence type="ECO:0000313" key="1">
    <source>
        <dbReference type="Proteomes" id="UP000492821"/>
    </source>
</evidence>
<keyword evidence="1" id="KW-1185">Reference proteome</keyword>
<proteinExistence type="predicted"/>
<organism evidence="1 2">
    <name type="scientific">Panagrellus redivivus</name>
    <name type="common">Microworm</name>
    <dbReference type="NCBI Taxonomy" id="6233"/>
    <lineage>
        <taxon>Eukaryota</taxon>
        <taxon>Metazoa</taxon>
        <taxon>Ecdysozoa</taxon>
        <taxon>Nematoda</taxon>
        <taxon>Chromadorea</taxon>
        <taxon>Rhabditida</taxon>
        <taxon>Tylenchina</taxon>
        <taxon>Panagrolaimomorpha</taxon>
        <taxon>Panagrolaimoidea</taxon>
        <taxon>Panagrolaimidae</taxon>
        <taxon>Panagrellus</taxon>
    </lineage>
</organism>
<dbReference type="AlphaFoldDB" id="A0A7E4VPT7"/>
<sequence>MKALKSQANIERFNTKVGFGVATLKASTKQYMLTPKNGNVEDMLHSECANEKPHNLLTILNHLVAENMFLKHAELNNFRFNEVEAFRLKIMHAANQLGFSHVLCRKLSGNEGINKTDPMLKFVVSLVKNITVTVEKQLKIVDNTYFPSYVKRAVQLRISELHLTGSLKERNHQIAHSISHMLVHYYSYGFFTTLNTPLLRNNAYTVYVSQKRIAGKLPKQCVVYFSFTDVNHDTYYVTIYRSAVPQESHENKHNVLVTELKSSCSNLEIESACSDFEFCGIVNYDKNGAAYGQNNFEYSVEMLCDHMFTVMTGLPYGAPIVEQSSEPGYVEPDFLEFMEQV</sequence>
<dbReference type="Proteomes" id="UP000492821">
    <property type="component" value="Unassembled WGS sequence"/>
</dbReference>
<dbReference type="WBParaSite" id="Pan_g23171.t1">
    <property type="protein sequence ID" value="Pan_g23171.t1"/>
    <property type="gene ID" value="Pan_g23171"/>
</dbReference>
<protein>
    <submittedName>
        <fullName evidence="2">TC1 domain-containing protein</fullName>
    </submittedName>
</protein>
<reference evidence="1" key="1">
    <citation type="journal article" date="2013" name="Genetics">
        <title>The draft genome and transcriptome of Panagrellus redivivus are shaped by the harsh demands of a free-living lifestyle.</title>
        <authorList>
            <person name="Srinivasan J."/>
            <person name="Dillman A.R."/>
            <person name="Macchietto M.G."/>
            <person name="Heikkinen L."/>
            <person name="Lakso M."/>
            <person name="Fracchia K.M."/>
            <person name="Antoshechkin I."/>
            <person name="Mortazavi A."/>
            <person name="Wong G."/>
            <person name="Sternberg P.W."/>
        </authorList>
    </citation>
    <scope>NUCLEOTIDE SEQUENCE [LARGE SCALE GENOMIC DNA]</scope>
    <source>
        <strain evidence="1">MT8872</strain>
    </source>
</reference>
<reference evidence="2" key="2">
    <citation type="submission" date="2020-10" db="UniProtKB">
        <authorList>
            <consortium name="WormBaseParasite"/>
        </authorList>
    </citation>
    <scope>IDENTIFICATION</scope>
</reference>
<name>A0A7E4VPT7_PANRE</name>
<accession>A0A7E4VPT7</accession>
<evidence type="ECO:0000313" key="2">
    <source>
        <dbReference type="WBParaSite" id="Pan_g23171.t1"/>
    </source>
</evidence>